<dbReference type="Pfam" id="PF12973">
    <property type="entry name" value="Cupin_7"/>
    <property type="match status" value="1"/>
</dbReference>
<sequence length="118" mass="13904">MNLLNHTIIHKEDMVWEEGMYENTEMAYLWEDEETGRYAFLVRLYPGASIPFHDHPRREVAFLVEGEVQLNDDIMRKGDFLTAIGDEAHDVYSDKGCVFFIYIDYNMSKFKVTKIAEK</sequence>
<dbReference type="InterPro" id="IPR025979">
    <property type="entry name" value="ChrR-like_cupin_dom"/>
</dbReference>
<gene>
    <name evidence="2" type="ORF">D1B32_09405</name>
</gene>
<dbReference type="Gene3D" id="2.60.120.10">
    <property type="entry name" value="Jelly Rolls"/>
    <property type="match status" value="1"/>
</dbReference>
<feature type="domain" description="ChrR-like cupin" evidence="1">
    <location>
        <begin position="6"/>
        <end position="101"/>
    </location>
</feature>
<comment type="caution">
    <text evidence="2">The sequence shown here is derived from an EMBL/GenBank/DDBJ whole genome shotgun (WGS) entry which is preliminary data.</text>
</comment>
<dbReference type="SUPFAM" id="SSF51182">
    <property type="entry name" value="RmlC-like cupins"/>
    <property type="match status" value="1"/>
</dbReference>
<dbReference type="EMBL" id="QWEH01000005">
    <property type="protein sequence ID" value="RHW32537.1"/>
    <property type="molecule type" value="Genomic_DNA"/>
</dbReference>
<proteinExistence type="predicted"/>
<evidence type="ECO:0000313" key="3">
    <source>
        <dbReference type="Proteomes" id="UP000285456"/>
    </source>
</evidence>
<evidence type="ECO:0000313" key="2">
    <source>
        <dbReference type="EMBL" id="RHW32537.1"/>
    </source>
</evidence>
<protein>
    <submittedName>
        <fullName evidence="2">DUF4437 domain-containing protein</fullName>
    </submittedName>
</protein>
<dbReference type="RefSeq" id="WP_095312319.1">
    <property type="nucleotide sequence ID" value="NZ_JAMAWL010000013.1"/>
</dbReference>
<evidence type="ECO:0000259" key="1">
    <source>
        <dbReference type="Pfam" id="PF12973"/>
    </source>
</evidence>
<dbReference type="AlphaFoldDB" id="A0A417YI09"/>
<accession>A0A417YI09</accession>
<dbReference type="InterPro" id="IPR014710">
    <property type="entry name" value="RmlC-like_jellyroll"/>
</dbReference>
<dbReference type="Proteomes" id="UP000285456">
    <property type="component" value="Unassembled WGS sequence"/>
</dbReference>
<reference evidence="2 3" key="1">
    <citation type="journal article" date="2007" name="Int. J. Syst. Evol. Microbiol.">
        <title>Oceanobacillus profundus sp. nov., isolated from a deep-sea sediment core.</title>
        <authorList>
            <person name="Kim Y.G."/>
            <person name="Choi D.H."/>
            <person name="Hyun S."/>
            <person name="Cho B.C."/>
        </authorList>
    </citation>
    <scope>NUCLEOTIDE SEQUENCE [LARGE SCALE GENOMIC DNA]</scope>
    <source>
        <strain evidence="2 3">DSM 18246</strain>
    </source>
</reference>
<dbReference type="OrthoDB" id="2596317at2"/>
<dbReference type="InterPro" id="IPR011051">
    <property type="entry name" value="RmlC_Cupin_sf"/>
</dbReference>
<organism evidence="2 3">
    <name type="scientific">Oceanobacillus profundus</name>
    <dbReference type="NCBI Taxonomy" id="372463"/>
    <lineage>
        <taxon>Bacteria</taxon>
        <taxon>Bacillati</taxon>
        <taxon>Bacillota</taxon>
        <taxon>Bacilli</taxon>
        <taxon>Bacillales</taxon>
        <taxon>Bacillaceae</taxon>
        <taxon>Oceanobacillus</taxon>
    </lineage>
</organism>
<name>A0A417YI09_9BACI</name>
<keyword evidence="3" id="KW-1185">Reference proteome</keyword>